<feature type="non-terminal residue" evidence="1">
    <location>
        <position position="125"/>
    </location>
</feature>
<sequence length="125" mass="14572">MDGPVVTSFYVTVKYLREVTPYFRKASIISEVGWELQRGFLSGAPPSPHSPQRADTRYLPLQLCYLVRNYRHPDPVYFRKKCKIELLDNILSLFMTSKKHCQESSKLIKKRQCSVDVTNRRSDDS</sequence>
<gene>
    <name evidence="1" type="ORF">L9F63_001725</name>
</gene>
<dbReference type="SUPFAM" id="SSF50729">
    <property type="entry name" value="PH domain-like"/>
    <property type="match status" value="1"/>
</dbReference>
<evidence type="ECO:0000313" key="1">
    <source>
        <dbReference type="EMBL" id="KAJ9591789.1"/>
    </source>
</evidence>
<dbReference type="AlphaFoldDB" id="A0AAD8A3I6"/>
<accession>A0AAD8A3I6</accession>
<reference evidence="1" key="2">
    <citation type="submission" date="2023-05" db="EMBL/GenBank/DDBJ databases">
        <authorList>
            <person name="Fouks B."/>
        </authorList>
    </citation>
    <scope>NUCLEOTIDE SEQUENCE</scope>
    <source>
        <strain evidence="1">Stay&amp;Tobe</strain>
        <tissue evidence="1">Testes</tissue>
    </source>
</reference>
<evidence type="ECO:0000313" key="2">
    <source>
        <dbReference type="Proteomes" id="UP001233999"/>
    </source>
</evidence>
<name>A0AAD8A3I6_DIPPU</name>
<protein>
    <submittedName>
        <fullName evidence="1">Uncharacterized protein</fullName>
    </submittedName>
</protein>
<dbReference type="EMBL" id="JASPKZ010003857">
    <property type="protein sequence ID" value="KAJ9591789.1"/>
    <property type="molecule type" value="Genomic_DNA"/>
</dbReference>
<dbReference type="Proteomes" id="UP001233999">
    <property type="component" value="Unassembled WGS sequence"/>
</dbReference>
<comment type="caution">
    <text evidence="1">The sequence shown here is derived from an EMBL/GenBank/DDBJ whole genome shotgun (WGS) entry which is preliminary data.</text>
</comment>
<organism evidence="1 2">
    <name type="scientific">Diploptera punctata</name>
    <name type="common">Pacific beetle cockroach</name>
    <dbReference type="NCBI Taxonomy" id="6984"/>
    <lineage>
        <taxon>Eukaryota</taxon>
        <taxon>Metazoa</taxon>
        <taxon>Ecdysozoa</taxon>
        <taxon>Arthropoda</taxon>
        <taxon>Hexapoda</taxon>
        <taxon>Insecta</taxon>
        <taxon>Pterygota</taxon>
        <taxon>Neoptera</taxon>
        <taxon>Polyneoptera</taxon>
        <taxon>Dictyoptera</taxon>
        <taxon>Blattodea</taxon>
        <taxon>Blaberoidea</taxon>
        <taxon>Blaberidae</taxon>
        <taxon>Diplopterinae</taxon>
        <taxon>Diploptera</taxon>
    </lineage>
</organism>
<proteinExistence type="predicted"/>
<keyword evidence="2" id="KW-1185">Reference proteome</keyword>
<reference evidence="1" key="1">
    <citation type="journal article" date="2023" name="IScience">
        <title>Live-bearing cockroach genome reveals convergent evolutionary mechanisms linked to viviparity in insects and beyond.</title>
        <authorList>
            <person name="Fouks B."/>
            <person name="Harrison M.C."/>
            <person name="Mikhailova A.A."/>
            <person name="Marchal E."/>
            <person name="English S."/>
            <person name="Carruthers M."/>
            <person name="Jennings E.C."/>
            <person name="Chiamaka E.L."/>
            <person name="Frigard R.A."/>
            <person name="Pippel M."/>
            <person name="Attardo G.M."/>
            <person name="Benoit J.B."/>
            <person name="Bornberg-Bauer E."/>
            <person name="Tobe S.S."/>
        </authorList>
    </citation>
    <scope>NUCLEOTIDE SEQUENCE</scope>
    <source>
        <strain evidence="1">Stay&amp;Tobe</strain>
    </source>
</reference>